<sequence length="70" mass="8279">KGIKLRETHRDRRQKIKERERRREGEKEGENERKKAGNLTACSTHIVLHLDHSDLDLKKMHLPIFAAQKP</sequence>
<comment type="caution">
    <text evidence="2">The sequence shown here is derived from an EMBL/GenBank/DDBJ whole genome shotgun (WGS) entry which is preliminary data.</text>
</comment>
<dbReference type="Proteomes" id="UP000257109">
    <property type="component" value="Unassembled WGS sequence"/>
</dbReference>
<feature type="non-terminal residue" evidence="2">
    <location>
        <position position="1"/>
    </location>
</feature>
<feature type="region of interest" description="Disordered" evidence="1">
    <location>
        <begin position="1"/>
        <end position="36"/>
    </location>
</feature>
<name>A0A371GUJ5_MUCPR</name>
<evidence type="ECO:0000256" key="1">
    <source>
        <dbReference type="SAM" id="MobiDB-lite"/>
    </source>
</evidence>
<proteinExistence type="predicted"/>
<feature type="compositionally biased region" description="Basic and acidic residues" evidence="1">
    <location>
        <begin position="1"/>
        <end position="10"/>
    </location>
</feature>
<reference evidence="2" key="1">
    <citation type="submission" date="2018-05" db="EMBL/GenBank/DDBJ databases">
        <title>Draft genome of Mucuna pruriens seed.</title>
        <authorList>
            <person name="Nnadi N.E."/>
            <person name="Vos R."/>
            <person name="Hasami M.H."/>
            <person name="Devisetty U.K."/>
            <person name="Aguiy J.C."/>
        </authorList>
    </citation>
    <scope>NUCLEOTIDE SEQUENCE [LARGE SCALE GENOMIC DNA]</scope>
    <source>
        <strain evidence="2">JCA_2017</strain>
    </source>
</reference>
<dbReference type="EMBL" id="QJKJ01004424">
    <property type="protein sequence ID" value="RDX94221.1"/>
    <property type="molecule type" value="Genomic_DNA"/>
</dbReference>
<evidence type="ECO:0000313" key="2">
    <source>
        <dbReference type="EMBL" id="RDX94221.1"/>
    </source>
</evidence>
<protein>
    <submittedName>
        <fullName evidence="2">Uncharacterized protein</fullName>
    </submittedName>
</protein>
<evidence type="ECO:0000313" key="3">
    <source>
        <dbReference type="Proteomes" id="UP000257109"/>
    </source>
</evidence>
<accession>A0A371GUJ5</accession>
<feature type="non-terminal residue" evidence="2">
    <location>
        <position position="70"/>
    </location>
</feature>
<organism evidence="2 3">
    <name type="scientific">Mucuna pruriens</name>
    <name type="common">Velvet bean</name>
    <name type="synonym">Dolichos pruriens</name>
    <dbReference type="NCBI Taxonomy" id="157652"/>
    <lineage>
        <taxon>Eukaryota</taxon>
        <taxon>Viridiplantae</taxon>
        <taxon>Streptophyta</taxon>
        <taxon>Embryophyta</taxon>
        <taxon>Tracheophyta</taxon>
        <taxon>Spermatophyta</taxon>
        <taxon>Magnoliopsida</taxon>
        <taxon>eudicotyledons</taxon>
        <taxon>Gunneridae</taxon>
        <taxon>Pentapetalae</taxon>
        <taxon>rosids</taxon>
        <taxon>fabids</taxon>
        <taxon>Fabales</taxon>
        <taxon>Fabaceae</taxon>
        <taxon>Papilionoideae</taxon>
        <taxon>50 kb inversion clade</taxon>
        <taxon>NPAAA clade</taxon>
        <taxon>indigoferoid/millettioid clade</taxon>
        <taxon>Phaseoleae</taxon>
        <taxon>Mucuna</taxon>
    </lineage>
</organism>
<feature type="compositionally biased region" description="Basic and acidic residues" evidence="1">
    <location>
        <begin position="17"/>
        <end position="35"/>
    </location>
</feature>
<gene>
    <name evidence="2" type="ORF">CR513_23421</name>
</gene>
<keyword evidence="3" id="KW-1185">Reference proteome</keyword>
<dbReference type="AlphaFoldDB" id="A0A371GUJ5"/>